<dbReference type="Gene3D" id="3.30.870.10">
    <property type="entry name" value="Endonuclease Chain A"/>
    <property type="match status" value="3"/>
</dbReference>
<feature type="domain" description="PLD phosphodiesterase" evidence="6">
    <location>
        <begin position="164"/>
        <end position="191"/>
    </location>
</feature>
<dbReference type="CDD" id="cd09141">
    <property type="entry name" value="PLDc_vPLD1_2_yPLD_like_2"/>
    <property type="match status" value="1"/>
</dbReference>
<dbReference type="PIRSF" id="PIRSF009376">
    <property type="entry name" value="Phospholipase_D_euk"/>
    <property type="match status" value="1"/>
</dbReference>
<reference evidence="7" key="1">
    <citation type="submission" date="2021-06" db="EMBL/GenBank/DDBJ databases">
        <authorList>
            <consortium name="DOE Joint Genome Institute"/>
            <person name="Mondo S.J."/>
            <person name="Amses K.R."/>
            <person name="Simmons D.R."/>
            <person name="Longcore J.E."/>
            <person name="Seto K."/>
            <person name="Alves G.H."/>
            <person name="Bonds A.E."/>
            <person name="Quandt C.A."/>
            <person name="Davis W.J."/>
            <person name="Chang Y."/>
            <person name="Letcher P.M."/>
            <person name="Powell M.J."/>
            <person name="Kuo A."/>
            <person name="Labutti K."/>
            <person name="Pangilinan J."/>
            <person name="Andreopoulos W."/>
            <person name="Tritt A."/>
            <person name="Riley R."/>
            <person name="Hundley H."/>
            <person name="Johnson J."/>
            <person name="Lipzen A."/>
            <person name="Barry K."/>
            <person name="Berbee M.L."/>
            <person name="Buchler N.E."/>
            <person name="Grigoriev I.V."/>
            <person name="Spatafora J.W."/>
            <person name="Stajich J.E."/>
            <person name="James T.Y."/>
        </authorList>
    </citation>
    <scope>NUCLEOTIDE SEQUENCE</scope>
    <source>
        <strain evidence="7">AG</strain>
    </source>
</reference>
<dbReference type="GO" id="GO:0006654">
    <property type="term" value="P:phosphatidic acid biosynthetic process"/>
    <property type="evidence" value="ECO:0007669"/>
    <property type="project" value="InterPro"/>
</dbReference>
<dbReference type="GO" id="GO:0004630">
    <property type="term" value="F:phospholipase D activity"/>
    <property type="evidence" value="ECO:0007669"/>
    <property type="project" value="UniProtKB-EC"/>
</dbReference>
<dbReference type="CDD" id="cd09138">
    <property type="entry name" value="PLDc_vPLD1_2_yPLD_like_1"/>
    <property type="match status" value="1"/>
</dbReference>
<dbReference type="EMBL" id="MU620968">
    <property type="protein sequence ID" value="KAI8575836.1"/>
    <property type="molecule type" value="Genomic_DNA"/>
</dbReference>
<dbReference type="RefSeq" id="XP_051440840.1">
    <property type="nucleotide sequence ID" value="XM_051592049.1"/>
</dbReference>
<dbReference type="EC" id="3.1.4.4" evidence="1"/>
<keyword evidence="2" id="KW-0677">Repeat</keyword>
<dbReference type="SMART" id="SM00155">
    <property type="entry name" value="PLDc"/>
    <property type="match status" value="2"/>
</dbReference>
<dbReference type="InterPro" id="IPR015679">
    <property type="entry name" value="PLipase_D_fam"/>
</dbReference>
<dbReference type="SUPFAM" id="SSF56024">
    <property type="entry name" value="Phospholipase D/nuclease"/>
    <property type="match status" value="2"/>
</dbReference>
<dbReference type="InterPro" id="IPR025202">
    <property type="entry name" value="PLD-like_dom"/>
</dbReference>
<evidence type="ECO:0000256" key="1">
    <source>
        <dbReference type="ARBA" id="ARBA00012027"/>
    </source>
</evidence>
<keyword evidence="3" id="KW-0378">Hydrolase</keyword>
<evidence type="ECO:0000313" key="8">
    <source>
        <dbReference type="Proteomes" id="UP001206595"/>
    </source>
</evidence>
<dbReference type="PANTHER" id="PTHR18896:SF186">
    <property type="entry name" value="PHOSPHOLIPASE D"/>
    <property type="match status" value="1"/>
</dbReference>
<dbReference type="GeneID" id="75917392"/>
<evidence type="ECO:0000313" key="7">
    <source>
        <dbReference type="EMBL" id="KAI8575836.1"/>
    </source>
</evidence>
<evidence type="ECO:0000256" key="5">
    <source>
        <dbReference type="ARBA" id="ARBA00023098"/>
    </source>
</evidence>
<reference evidence="7" key="2">
    <citation type="journal article" date="2022" name="Proc. Natl. Acad. Sci. U.S.A.">
        <title>Diploid-dominant life cycles characterize the early evolution of Fungi.</title>
        <authorList>
            <person name="Amses K.R."/>
            <person name="Simmons D.R."/>
            <person name="Longcore J.E."/>
            <person name="Mondo S.J."/>
            <person name="Seto K."/>
            <person name="Jeronimo G.H."/>
            <person name="Bonds A.E."/>
            <person name="Quandt C.A."/>
            <person name="Davis W.J."/>
            <person name="Chang Y."/>
            <person name="Federici B.A."/>
            <person name="Kuo A."/>
            <person name="LaButti K."/>
            <person name="Pangilinan J."/>
            <person name="Andreopoulos W."/>
            <person name="Tritt A."/>
            <person name="Riley R."/>
            <person name="Hundley H."/>
            <person name="Johnson J."/>
            <person name="Lipzen A."/>
            <person name="Barry K."/>
            <person name="Lang B.F."/>
            <person name="Cuomo C.A."/>
            <person name="Buchler N.E."/>
            <person name="Grigoriev I.V."/>
            <person name="Spatafora J.W."/>
            <person name="Stajich J.E."/>
            <person name="James T.Y."/>
        </authorList>
    </citation>
    <scope>NUCLEOTIDE SEQUENCE</scope>
    <source>
        <strain evidence="7">AG</strain>
    </source>
</reference>
<dbReference type="GO" id="GO:0035556">
    <property type="term" value="P:intracellular signal transduction"/>
    <property type="evidence" value="ECO:0007669"/>
    <property type="project" value="InterPro"/>
</dbReference>
<dbReference type="AlphaFoldDB" id="A0AAD5HAT5"/>
<dbReference type="PANTHER" id="PTHR18896">
    <property type="entry name" value="PHOSPHOLIPASE D"/>
    <property type="match status" value="1"/>
</dbReference>
<sequence>MSFFEDIAKTVKGNLEELEFRAKDFFNIDDEEKREEAYLAEHHRFDSFAPVREGAQVKYFVDGKDYLWAASEAIESARDMIFIEDWWLSPELFLRRPPTKYPEYRLDKLLKKKADEGVKIYVVVYKEVEMALTLDSEHTKTWLEGLSKNIVVQRHPDHSAGGTFFWAHHEKFLIVDNRIAFLGGLDLCFGRWDTHTHRLADFHCNDPSLEVWPGQDYSNPRIADFKDVQHWDLQLIDKTTLARMPWHDISLAMLGGPVLDVIRHACERWNFIKHQKSMDREEVPFLQPPLGGFGHAQKFQPPSDFSLFRKHVHNTRGIKGSCRAQILRSSADWSSNIETEHSIQNAYIESIRNAQHFVYIENQFFITSTSDTDKDFILKNQIGAAIVDRIKRAHEENQAFRVIVVMPLIPAFPADLSSKDAGVARLVMHWQYVSICRGGRSILEELQKAGIDSQRYISFFALRSYDRINKEHIQDMLASAAGYSTEEVQAAGASQRPEERRAQFIKGGEPDFVRGTAGSVTHQHPFENFRDKLENAVEYTRVPDEEEGQKVLNDAIKMAKHNEARDSVGRDAMLDGNLDKESWVDDTRTDRPRGKAAEADEAEDYVTEELYIHAKLMIVDDRIVIMGSANLNDRSQAGDHDSEIAMIVEDQDMVQSRMNGEHWDAGRFAVTLRRQLWKEHLGLLPDEDVTSVTPSMHMPPFANEDTLHSHEDRLVQDPLDEETYNELWLGTATKNTDAFREVFHCVPDESVHNWDDYKQFFPDPTKINSGHVADPNMSVEEVRSHLDKPLPTMPLWSCIPRYLM</sequence>
<name>A0AAD5HAT5_UMBRA</name>
<keyword evidence="5" id="KW-0443">Lipid metabolism</keyword>
<dbReference type="Proteomes" id="UP001206595">
    <property type="component" value="Unassembled WGS sequence"/>
</dbReference>
<dbReference type="Pfam" id="PF00614">
    <property type="entry name" value="PLDc"/>
    <property type="match status" value="1"/>
</dbReference>
<evidence type="ECO:0000256" key="4">
    <source>
        <dbReference type="ARBA" id="ARBA00022963"/>
    </source>
</evidence>
<proteinExistence type="predicted"/>
<feature type="domain" description="PLD phosphodiesterase" evidence="6">
    <location>
        <begin position="608"/>
        <end position="635"/>
    </location>
</feature>
<evidence type="ECO:0000256" key="2">
    <source>
        <dbReference type="ARBA" id="ARBA00022737"/>
    </source>
</evidence>
<evidence type="ECO:0000256" key="3">
    <source>
        <dbReference type="ARBA" id="ARBA00022801"/>
    </source>
</evidence>
<keyword evidence="4" id="KW-0442">Lipid degradation</keyword>
<dbReference type="GO" id="GO:0009395">
    <property type="term" value="P:phospholipid catabolic process"/>
    <property type="evidence" value="ECO:0007669"/>
    <property type="project" value="TreeGrafter"/>
</dbReference>
<organism evidence="7 8">
    <name type="scientific">Umbelopsis ramanniana AG</name>
    <dbReference type="NCBI Taxonomy" id="1314678"/>
    <lineage>
        <taxon>Eukaryota</taxon>
        <taxon>Fungi</taxon>
        <taxon>Fungi incertae sedis</taxon>
        <taxon>Mucoromycota</taxon>
        <taxon>Mucoromycotina</taxon>
        <taxon>Umbelopsidomycetes</taxon>
        <taxon>Umbelopsidales</taxon>
        <taxon>Umbelopsidaceae</taxon>
        <taxon>Umbelopsis</taxon>
    </lineage>
</organism>
<evidence type="ECO:0000259" key="6">
    <source>
        <dbReference type="PROSITE" id="PS50035"/>
    </source>
</evidence>
<dbReference type="InterPro" id="IPR001736">
    <property type="entry name" value="PLipase_D/transphosphatidylase"/>
</dbReference>
<dbReference type="Pfam" id="PF13091">
    <property type="entry name" value="PLDc_2"/>
    <property type="match status" value="1"/>
</dbReference>
<accession>A0AAD5HAT5</accession>
<gene>
    <name evidence="7" type="ORF">K450DRAFT_259789</name>
</gene>
<protein>
    <recommendedName>
        <fullName evidence="1">phospholipase D</fullName>
        <ecNumber evidence="1">3.1.4.4</ecNumber>
    </recommendedName>
</protein>
<dbReference type="InterPro" id="IPR016555">
    <property type="entry name" value="PLipase_D_euk"/>
</dbReference>
<comment type="caution">
    <text evidence="7">The sequence shown here is derived from an EMBL/GenBank/DDBJ whole genome shotgun (WGS) entry which is preliminary data.</text>
</comment>
<dbReference type="PROSITE" id="PS50035">
    <property type="entry name" value="PLD"/>
    <property type="match status" value="2"/>
</dbReference>
<keyword evidence="8" id="KW-1185">Reference proteome</keyword>